<gene>
    <name evidence="2" type="ORF">BCR44DRAFT_36182</name>
</gene>
<sequence length="428" mass="46823">MFNPQHGFELPSSELPVGKSFATIALIVNVVVLGLRLFESATAARRAWSLAPTRSASHFVTIAVRHTYADPRSLMLLSLCTLATVQAGIDVTFAYKSTTKSRWVSHYPGYSYTAVSAYTCCFTLISWCALWRIRALAHISHNQGEASLATALIKQPWSFLWWYRFLGKAAMFLGPIATILAILITLRSLDVQAARPTATLEWKSWTIPPWALIFYSTFPIVPVALTIASYLSAFGALCAPALLARFRASLQILATSPSTTVAPVATSPSSSPCASPIPMDHPLLPHTRQDGGASLHANAAIESMRWTYRLLTLLYIIGWVSCSLLVGSIMFMFSFVTWVPVLGLVLAFLVLIESQFCKCEDDTVGSGIRRVDLALVYSVSPMSPGRATVLGGNRNGERLDNKEIGEKPAVTAERVLRSRDMEMAQSGR</sequence>
<feature type="transmembrane region" description="Helical" evidence="1">
    <location>
        <begin position="210"/>
        <end position="243"/>
    </location>
</feature>
<feature type="transmembrane region" description="Helical" evidence="1">
    <location>
        <begin position="74"/>
        <end position="95"/>
    </location>
</feature>
<protein>
    <submittedName>
        <fullName evidence="2">Uncharacterized protein</fullName>
    </submittedName>
</protein>
<reference evidence="2 3" key="1">
    <citation type="submission" date="2016-07" db="EMBL/GenBank/DDBJ databases">
        <title>Pervasive Adenine N6-methylation of Active Genes in Fungi.</title>
        <authorList>
            <consortium name="DOE Joint Genome Institute"/>
            <person name="Mondo S.J."/>
            <person name="Dannebaum R.O."/>
            <person name="Kuo R.C."/>
            <person name="Labutti K."/>
            <person name="Haridas S."/>
            <person name="Kuo A."/>
            <person name="Salamov A."/>
            <person name="Ahrendt S.R."/>
            <person name="Lipzen A."/>
            <person name="Sullivan W."/>
            <person name="Andreopoulos W.B."/>
            <person name="Clum A."/>
            <person name="Lindquist E."/>
            <person name="Daum C."/>
            <person name="Ramamoorthy G.K."/>
            <person name="Gryganskyi A."/>
            <person name="Culley D."/>
            <person name="Magnuson J.K."/>
            <person name="James T.Y."/>
            <person name="O'Malley M.A."/>
            <person name="Stajich J.E."/>
            <person name="Spatafora J.W."/>
            <person name="Visel A."/>
            <person name="Grigoriev I.V."/>
        </authorList>
    </citation>
    <scope>NUCLEOTIDE SEQUENCE [LARGE SCALE GENOMIC DNA]</scope>
    <source>
        <strain evidence="2 3">PL171</strain>
    </source>
</reference>
<keyword evidence="1" id="KW-1133">Transmembrane helix</keyword>
<feature type="transmembrane region" description="Helical" evidence="1">
    <location>
        <begin position="165"/>
        <end position="186"/>
    </location>
</feature>
<feature type="transmembrane region" description="Helical" evidence="1">
    <location>
        <begin position="20"/>
        <end position="38"/>
    </location>
</feature>
<accession>A0A1Y2HKG9</accession>
<keyword evidence="1" id="KW-0812">Transmembrane</keyword>
<name>A0A1Y2HKG9_9FUNG</name>
<evidence type="ECO:0000313" key="2">
    <source>
        <dbReference type="EMBL" id="ORZ34474.1"/>
    </source>
</evidence>
<feature type="transmembrane region" description="Helical" evidence="1">
    <location>
        <begin position="115"/>
        <end position="133"/>
    </location>
</feature>
<keyword evidence="3" id="KW-1185">Reference proteome</keyword>
<evidence type="ECO:0000313" key="3">
    <source>
        <dbReference type="Proteomes" id="UP000193411"/>
    </source>
</evidence>
<feature type="transmembrane region" description="Helical" evidence="1">
    <location>
        <begin position="310"/>
        <end position="329"/>
    </location>
</feature>
<evidence type="ECO:0000256" key="1">
    <source>
        <dbReference type="SAM" id="Phobius"/>
    </source>
</evidence>
<keyword evidence="1" id="KW-0472">Membrane</keyword>
<dbReference type="Proteomes" id="UP000193411">
    <property type="component" value="Unassembled WGS sequence"/>
</dbReference>
<organism evidence="2 3">
    <name type="scientific">Catenaria anguillulae PL171</name>
    <dbReference type="NCBI Taxonomy" id="765915"/>
    <lineage>
        <taxon>Eukaryota</taxon>
        <taxon>Fungi</taxon>
        <taxon>Fungi incertae sedis</taxon>
        <taxon>Blastocladiomycota</taxon>
        <taxon>Blastocladiomycetes</taxon>
        <taxon>Blastocladiales</taxon>
        <taxon>Catenariaceae</taxon>
        <taxon>Catenaria</taxon>
    </lineage>
</organism>
<feature type="transmembrane region" description="Helical" evidence="1">
    <location>
        <begin position="335"/>
        <end position="352"/>
    </location>
</feature>
<comment type="caution">
    <text evidence="2">The sequence shown here is derived from an EMBL/GenBank/DDBJ whole genome shotgun (WGS) entry which is preliminary data.</text>
</comment>
<dbReference type="EMBL" id="MCFL01000028">
    <property type="protein sequence ID" value="ORZ34474.1"/>
    <property type="molecule type" value="Genomic_DNA"/>
</dbReference>
<dbReference type="AlphaFoldDB" id="A0A1Y2HKG9"/>
<proteinExistence type="predicted"/>